<dbReference type="EMBL" id="CM047905">
    <property type="protein sequence ID" value="KAJ0089201.1"/>
    <property type="molecule type" value="Genomic_DNA"/>
</dbReference>
<organism evidence="1 2">
    <name type="scientific">Pistacia atlantica</name>
    <dbReference type="NCBI Taxonomy" id="434234"/>
    <lineage>
        <taxon>Eukaryota</taxon>
        <taxon>Viridiplantae</taxon>
        <taxon>Streptophyta</taxon>
        <taxon>Embryophyta</taxon>
        <taxon>Tracheophyta</taxon>
        <taxon>Spermatophyta</taxon>
        <taxon>Magnoliopsida</taxon>
        <taxon>eudicotyledons</taxon>
        <taxon>Gunneridae</taxon>
        <taxon>Pentapetalae</taxon>
        <taxon>rosids</taxon>
        <taxon>malvids</taxon>
        <taxon>Sapindales</taxon>
        <taxon>Anacardiaceae</taxon>
        <taxon>Pistacia</taxon>
    </lineage>
</organism>
<proteinExistence type="predicted"/>
<gene>
    <name evidence="1" type="ORF">Patl1_32337</name>
</gene>
<comment type="caution">
    <text evidence="1">The sequence shown here is derived from an EMBL/GenBank/DDBJ whole genome shotgun (WGS) entry which is preliminary data.</text>
</comment>
<accession>A0ACC1ARA0</accession>
<dbReference type="Proteomes" id="UP001164250">
    <property type="component" value="Chromosome 9"/>
</dbReference>
<keyword evidence="2" id="KW-1185">Reference proteome</keyword>
<sequence>MTEYYINSSVTMVILLSHFHCFIVRINEVIISDLSSRFDFTKTLQRYSISFFIFPHV</sequence>
<protein>
    <submittedName>
        <fullName evidence="1">Uncharacterized protein</fullName>
    </submittedName>
</protein>
<reference evidence="2" key="1">
    <citation type="journal article" date="2023" name="G3 (Bethesda)">
        <title>Genome assembly and association tests identify interacting loci associated with vigor, precocity, and sex in interspecific pistachio rootstocks.</title>
        <authorList>
            <person name="Palmer W."/>
            <person name="Jacygrad E."/>
            <person name="Sagayaradj S."/>
            <person name="Cavanaugh K."/>
            <person name="Han R."/>
            <person name="Bertier L."/>
            <person name="Beede B."/>
            <person name="Kafkas S."/>
            <person name="Golino D."/>
            <person name="Preece J."/>
            <person name="Michelmore R."/>
        </authorList>
    </citation>
    <scope>NUCLEOTIDE SEQUENCE [LARGE SCALE GENOMIC DNA]</scope>
</reference>
<name>A0ACC1ARA0_9ROSI</name>
<evidence type="ECO:0000313" key="1">
    <source>
        <dbReference type="EMBL" id="KAJ0089201.1"/>
    </source>
</evidence>
<evidence type="ECO:0000313" key="2">
    <source>
        <dbReference type="Proteomes" id="UP001164250"/>
    </source>
</evidence>